<proteinExistence type="predicted"/>
<feature type="non-terminal residue" evidence="1">
    <location>
        <position position="1"/>
    </location>
</feature>
<evidence type="ECO:0000313" key="1">
    <source>
        <dbReference type="EMBL" id="GAG03234.1"/>
    </source>
</evidence>
<comment type="caution">
    <text evidence="1">The sequence shown here is derived from an EMBL/GenBank/DDBJ whole genome shotgun (WGS) entry which is preliminary data.</text>
</comment>
<reference evidence="1" key="1">
    <citation type="journal article" date="2014" name="Front. Microbiol.">
        <title>High frequency of phylogenetically diverse reductive dehalogenase-homologous genes in deep subseafloor sedimentary metagenomes.</title>
        <authorList>
            <person name="Kawai M."/>
            <person name="Futagami T."/>
            <person name="Toyoda A."/>
            <person name="Takaki Y."/>
            <person name="Nishi S."/>
            <person name="Hori S."/>
            <person name="Arai W."/>
            <person name="Tsubouchi T."/>
            <person name="Morono Y."/>
            <person name="Uchiyama I."/>
            <person name="Ito T."/>
            <person name="Fujiyama A."/>
            <person name="Inagaki F."/>
            <person name="Takami H."/>
        </authorList>
    </citation>
    <scope>NUCLEOTIDE SEQUENCE</scope>
    <source>
        <strain evidence="1">Expedition CK06-06</strain>
    </source>
</reference>
<sequence>WLPVHLLNEADCLKMGYPETSTSITLDGYCMNIEGAISGKVVPLAES</sequence>
<gene>
    <name evidence="1" type="ORF">S01H1_32444</name>
</gene>
<dbReference type="EMBL" id="BARS01020089">
    <property type="protein sequence ID" value="GAG03234.1"/>
    <property type="molecule type" value="Genomic_DNA"/>
</dbReference>
<name>X0UBQ3_9ZZZZ</name>
<accession>X0UBQ3</accession>
<dbReference type="AlphaFoldDB" id="X0UBQ3"/>
<organism evidence="1">
    <name type="scientific">marine sediment metagenome</name>
    <dbReference type="NCBI Taxonomy" id="412755"/>
    <lineage>
        <taxon>unclassified sequences</taxon>
        <taxon>metagenomes</taxon>
        <taxon>ecological metagenomes</taxon>
    </lineage>
</organism>
<protein>
    <submittedName>
        <fullName evidence="1">Uncharacterized protein</fullName>
    </submittedName>
</protein>